<dbReference type="KEGG" id="vg:3260278"/>
<gene>
    <name evidence="2" type="ORF">S-PM2d152</name>
    <name evidence="1" type="ORF">S-PM2p152</name>
</gene>
<dbReference type="Proteomes" id="UP000246186">
    <property type="component" value="Genome"/>
</dbReference>
<reference evidence="1 3" key="1">
    <citation type="journal article" date="2004" name="Proc. Natl. Acad. Sci. U.S.A.">
        <title>Genetic organization of the psbAD region in phages infecting marine Synechococcus strains.</title>
        <authorList>
            <person name="Millard A."/>
            <person name="Clokie M.R."/>
            <person name="Shub D.A."/>
            <person name="Mann N.H."/>
        </authorList>
    </citation>
    <scope>NUCLEOTIDE SEQUENCE [LARGE SCALE GENOMIC DNA]</scope>
</reference>
<dbReference type="OrthoDB" id="18209at10239"/>
<dbReference type="EMBL" id="AJ630128">
    <property type="protein sequence ID" value="CAF34217.1"/>
    <property type="molecule type" value="Genomic_DNA"/>
</dbReference>
<dbReference type="RefSeq" id="YP_195187.1">
    <property type="nucleotide sequence ID" value="NC_006820.1"/>
</dbReference>
<organism evidence="1 3">
    <name type="scientific">Synechococcus phage S-PM2</name>
    <dbReference type="NCBI Taxonomy" id="238854"/>
    <lineage>
        <taxon>Viruses</taxon>
        <taxon>Duplodnaviria</taxon>
        <taxon>Heunggongvirae</taxon>
        <taxon>Uroviricota</taxon>
        <taxon>Caudoviricetes</taxon>
        <taxon>Pantevenvirales</taxon>
        <taxon>Kyanoviridae</taxon>
        <taxon>Nodensvirus</taxon>
        <taxon>Nodensvirus spm2</taxon>
    </lineage>
</organism>
<evidence type="ECO:0000313" key="1">
    <source>
        <dbReference type="EMBL" id="CAF34217.1"/>
    </source>
</evidence>
<keyword evidence="3" id="KW-1185">Reference proteome</keyword>
<proteinExistence type="predicted"/>
<reference evidence="1 3" key="2">
    <citation type="journal article" date="2005" name="J. Bacteriol.">
        <title>The genome of S-PM2, a 'photosynthetic' T4-type bacteriophage that infects marine Synechococcus strains.</title>
        <authorList>
            <person name="Mann N.H."/>
            <person name="Clokie M.R."/>
            <person name="Millard A."/>
            <person name="Cook A."/>
            <person name="Wilson W.H."/>
            <person name="Wheatley P.J."/>
            <person name="Letarov A."/>
            <person name="Krisch H.M."/>
        </authorList>
    </citation>
    <scope>NUCLEOTIDE SEQUENCE</scope>
</reference>
<organismHost>
    <name type="scientific">Synechococcus</name>
    <dbReference type="NCBI Taxonomy" id="1129"/>
</organismHost>
<evidence type="ECO:0000313" key="3">
    <source>
        <dbReference type="Proteomes" id="UP000000994"/>
    </source>
</evidence>
<evidence type="ECO:0000313" key="2">
    <source>
        <dbReference type="EMBL" id="CFW42344.1"/>
    </source>
</evidence>
<dbReference type="EMBL" id="LN828717">
    <property type="protein sequence ID" value="CFW42344.1"/>
    <property type="molecule type" value="Genomic_DNA"/>
</dbReference>
<name>Q5GQI5_BPSYP</name>
<protein>
    <submittedName>
        <fullName evidence="1">Hypothetical-Protein / belonging to T4-LIKE GC: 846</fullName>
    </submittedName>
</protein>
<evidence type="ECO:0000313" key="4">
    <source>
        <dbReference type="Proteomes" id="UP000246186"/>
    </source>
</evidence>
<reference evidence="2 4" key="3">
    <citation type="journal article" date="2015" name="PLoS ONE">
        <title>Spontaneous Deletion of an "ORFanage" Region Facilitates Host Adaptation in a "Photosynthetic" Cyanophage.</title>
        <authorList>
            <person name="Puxty R.J."/>
            <person name="Perez-Sepulveda B."/>
            <person name="Rihtman B."/>
            <person name="Evans D.J."/>
            <person name="Millard A.D."/>
            <person name="Scanlan D.J."/>
        </authorList>
    </citation>
    <scope>NUCLEOTIDE SEQUENCE [LARGE SCALE GENOMIC DNA]</scope>
</reference>
<reference evidence="2" key="4">
    <citation type="submission" date="2015-02" db="EMBL/GenBank/DDBJ databases">
        <authorList>
            <person name="Chooi Y.-H."/>
        </authorList>
    </citation>
    <scope>NUCLEOTIDE SEQUENCE</scope>
</reference>
<sequence>MRPQSAKAKGRRLQQWFRDKLIEALDIHPEDIESRSMGAGGEDLIMARAARQKFPYSIECKNVEKLNIWDAYEQAATNSGDYEPIVVMKKNGKKPLVVVDAEYYIQLHGDKNGTD</sequence>
<dbReference type="Proteomes" id="UP000000994">
    <property type="component" value="Segment"/>
</dbReference>
<accession>Q5GQI5</accession>